<dbReference type="InterPro" id="IPR036186">
    <property type="entry name" value="Serpin_sf"/>
</dbReference>
<dbReference type="SMART" id="SM00093">
    <property type="entry name" value="SERPIN"/>
    <property type="match status" value="1"/>
</dbReference>
<evidence type="ECO:0000313" key="5">
    <source>
        <dbReference type="Proteomes" id="UP000886595"/>
    </source>
</evidence>
<evidence type="ECO:0000313" key="4">
    <source>
        <dbReference type="EMBL" id="KAG2326687.1"/>
    </source>
</evidence>
<dbReference type="Proteomes" id="UP000886595">
    <property type="component" value="Unassembled WGS sequence"/>
</dbReference>
<dbReference type="PANTHER" id="PTHR11461">
    <property type="entry name" value="SERINE PROTEASE INHIBITOR, SERPIN"/>
    <property type="match status" value="1"/>
</dbReference>
<dbReference type="OrthoDB" id="671595at2759"/>
<dbReference type="AlphaFoldDB" id="A0A8X7WC90"/>
<dbReference type="InterPro" id="IPR042178">
    <property type="entry name" value="Serpin_sf_1"/>
</dbReference>
<dbReference type="EMBL" id="JAAMPC010000002">
    <property type="protein sequence ID" value="KAG2326687.1"/>
    <property type="molecule type" value="Genomic_DNA"/>
</dbReference>
<organism evidence="4 5">
    <name type="scientific">Brassica carinata</name>
    <name type="common">Ethiopian mustard</name>
    <name type="synonym">Abyssinian cabbage</name>
    <dbReference type="NCBI Taxonomy" id="52824"/>
    <lineage>
        <taxon>Eukaryota</taxon>
        <taxon>Viridiplantae</taxon>
        <taxon>Streptophyta</taxon>
        <taxon>Embryophyta</taxon>
        <taxon>Tracheophyta</taxon>
        <taxon>Spermatophyta</taxon>
        <taxon>Magnoliopsida</taxon>
        <taxon>eudicotyledons</taxon>
        <taxon>Gunneridae</taxon>
        <taxon>Pentapetalae</taxon>
        <taxon>rosids</taxon>
        <taxon>malvids</taxon>
        <taxon>Brassicales</taxon>
        <taxon>Brassicaceae</taxon>
        <taxon>Brassiceae</taxon>
        <taxon>Brassica</taxon>
    </lineage>
</organism>
<keyword evidence="5" id="KW-1185">Reference proteome</keyword>
<feature type="domain" description="Serpin" evidence="3">
    <location>
        <begin position="15"/>
        <end position="376"/>
    </location>
</feature>
<dbReference type="SUPFAM" id="SSF56574">
    <property type="entry name" value="Serpins"/>
    <property type="match status" value="1"/>
</dbReference>
<protein>
    <recommendedName>
        <fullName evidence="3">Serpin domain-containing protein</fullName>
    </recommendedName>
</protein>
<name>A0A8X7WC90_BRACI</name>
<dbReference type="PANTHER" id="PTHR11461:SF346">
    <property type="entry name" value="SERPIN DOMAIN-CONTAINING PROTEIN"/>
    <property type="match status" value="1"/>
</dbReference>
<proteinExistence type="inferred from homology"/>
<dbReference type="GO" id="GO:0004867">
    <property type="term" value="F:serine-type endopeptidase inhibitor activity"/>
    <property type="evidence" value="ECO:0007669"/>
    <property type="project" value="InterPro"/>
</dbReference>
<dbReference type="Gene3D" id="2.30.39.10">
    <property type="entry name" value="Alpha-1-antitrypsin, domain 1"/>
    <property type="match status" value="1"/>
</dbReference>
<comment type="caution">
    <text evidence="4">The sequence shown here is derived from an EMBL/GenBank/DDBJ whole genome shotgun (WGS) entry which is preliminary data.</text>
</comment>
<dbReference type="CDD" id="cd02043">
    <property type="entry name" value="serpinP_plants"/>
    <property type="match status" value="1"/>
</dbReference>
<dbReference type="InterPro" id="IPR023795">
    <property type="entry name" value="Serpin_CS"/>
</dbReference>
<dbReference type="Gene3D" id="3.30.497.10">
    <property type="entry name" value="Antithrombin, subunit I, domain 2"/>
    <property type="match status" value="1"/>
</dbReference>
<evidence type="ECO:0000256" key="1">
    <source>
        <dbReference type="ARBA" id="ARBA00009500"/>
    </source>
</evidence>
<accession>A0A8X7WC90</accession>
<gene>
    <name evidence="4" type="ORF">Bca52824_009415</name>
</gene>
<reference evidence="4 5" key="1">
    <citation type="submission" date="2020-02" db="EMBL/GenBank/DDBJ databases">
        <authorList>
            <person name="Ma Q."/>
            <person name="Huang Y."/>
            <person name="Song X."/>
            <person name="Pei D."/>
        </authorList>
    </citation>
    <scope>NUCLEOTIDE SEQUENCE [LARGE SCALE GENOMIC DNA]</scope>
    <source>
        <strain evidence="4">Sxm20200214</strain>
        <tissue evidence="4">Leaf</tissue>
    </source>
</reference>
<dbReference type="InterPro" id="IPR000215">
    <property type="entry name" value="Serpin_fam"/>
</dbReference>
<evidence type="ECO:0000256" key="2">
    <source>
        <dbReference type="RuleBase" id="RU000411"/>
    </source>
</evidence>
<evidence type="ECO:0000259" key="3">
    <source>
        <dbReference type="SMART" id="SM00093"/>
    </source>
</evidence>
<dbReference type="GO" id="GO:0005615">
    <property type="term" value="C:extracellular space"/>
    <property type="evidence" value="ECO:0007669"/>
    <property type="project" value="InterPro"/>
</dbReference>
<comment type="similarity">
    <text evidence="1 2">Belongs to the serpin family.</text>
</comment>
<sequence length="379" mass="41408">MDLRESLEKQNEIVLSLFKHVIATTAAGKPSNLLFSPALLNVILSIIAAKSPGDIEKKILSLLQASSTDELNTVSSKIVTTVLADNTSSGGPTIAAANGVWAEKSEPVETSLKDIIENSYKATFNLVDFRNKADEVVEEVNSWVEKETKGLIKNLIPKNSVSPATDIIFANALFFNGRWDQEFNPSLTKDSDFHRLDGTTVRVPFMSGYSMRYDLVAYQGFKVLTLPYRGGRGDYGRRFFSMQIYLPDEKDGLPAMVERLASCRGFLSGHGDIPGNSASIGELKVPRFKFEFGFTASDALEGLGLELPGDTIIHKSCIEVDEVGSKAAAAAAVISIGGCFRPPKEKYDFVADHPFLFLVKEHMSGLVLFLGQVTDPSMH</sequence>
<dbReference type="Pfam" id="PF00079">
    <property type="entry name" value="Serpin"/>
    <property type="match status" value="1"/>
</dbReference>
<dbReference type="InterPro" id="IPR023796">
    <property type="entry name" value="Serpin_dom"/>
</dbReference>
<dbReference type="PROSITE" id="PS00284">
    <property type="entry name" value="SERPIN"/>
    <property type="match status" value="1"/>
</dbReference>
<dbReference type="InterPro" id="IPR042185">
    <property type="entry name" value="Serpin_sf_2"/>
</dbReference>